<reference evidence="3" key="1">
    <citation type="submission" date="2023-08" db="EMBL/GenBank/DDBJ databases">
        <authorList>
            <person name="Chen Y."/>
            <person name="Shah S."/>
            <person name="Dougan E. K."/>
            <person name="Thang M."/>
            <person name="Chan C."/>
        </authorList>
    </citation>
    <scope>NUCLEOTIDE SEQUENCE</scope>
</reference>
<accession>A0AA36NIQ9</accession>
<dbReference type="Gene3D" id="1.25.40.10">
    <property type="entry name" value="Tetratricopeptide repeat domain"/>
    <property type="match status" value="1"/>
</dbReference>
<dbReference type="EMBL" id="CAUJNA010003724">
    <property type="protein sequence ID" value="CAJ1408514.1"/>
    <property type="molecule type" value="Genomic_DNA"/>
</dbReference>
<evidence type="ECO:0000256" key="1">
    <source>
        <dbReference type="SAM" id="Coils"/>
    </source>
</evidence>
<feature type="region of interest" description="Disordered" evidence="2">
    <location>
        <begin position="1"/>
        <end position="58"/>
    </location>
</feature>
<dbReference type="PANTHER" id="PTHR46512">
    <property type="entry name" value="PEPTIDYLPROLYL ISOMERASE"/>
    <property type="match status" value="1"/>
</dbReference>
<dbReference type="InterPro" id="IPR050754">
    <property type="entry name" value="FKBP4/5/8-like"/>
</dbReference>
<keyword evidence="1" id="KW-0175">Coiled coil</keyword>
<proteinExistence type="predicted"/>
<feature type="compositionally biased region" description="Acidic residues" evidence="2">
    <location>
        <begin position="32"/>
        <end position="45"/>
    </location>
</feature>
<name>A0AA36NIQ9_9DINO</name>
<sequence length="550" mass="60781">MEEVIIEEVPKEAPSATAGLAASGGGDREEKGEEEEEEEEDEEEYIGTPADDKEDNRSPADKALDALEAEKKAMTPLEQLERALLWKVEGNDFFKKGELFRAADCYYHSIVFARDLTKNPQYYPDLKHTQDERTKAKEMCESVFTNLALVQLKYGLSLSPDNCERGKVFQEGVKSASEALKLNAQNVKALFRRGSLNFVVAKSCKHNAEAQEVCGEAKADFLKVIEAEPQNREARAELKALQEHLKALKREEREGERREFSFASTLCGLGFKEKDLLGDGSVRKQILSAGDGGKWLNEDWLKWTGSTKCVIHLAVRSLEGEANASAVSLSFILGDPDMHEGVNVAVKSMTMGEAGSFAFAKSRLAAESGLTRLLPKVTSEESKWEIHLQKFVTWEDLDHNGERLRKVQEEGYGASCAGELSEIFAHWRVFGPDGKLVHSSRYTVHMGGDQGMQQVEDEDKEAPSYILGETAWQPVTSLCRTLRQGGVAELRLRHVPDLPKDPNGDDVSAKLSLMMNRGSTESLSHCTVKVELEKVVPALAGPGGREGATC</sequence>
<dbReference type="AlphaFoldDB" id="A0AA36NIQ9"/>
<organism evidence="3 4">
    <name type="scientific">Effrenium voratum</name>
    <dbReference type="NCBI Taxonomy" id="2562239"/>
    <lineage>
        <taxon>Eukaryota</taxon>
        <taxon>Sar</taxon>
        <taxon>Alveolata</taxon>
        <taxon>Dinophyceae</taxon>
        <taxon>Suessiales</taxon>
        <taxon>Symbiodiniaceae</taxon>
        <taxon>Effrenium</taxon>
    </lineage>
</organism>
<comment type="caution">
    <text evidence="3">The sequence shown here is derived from an EMBL/GenBank/DDBJ whole genome shotgun (WGS) entry which is preliminary data.</text>
</comment>
<protein>
    <submittedName>
        <fullName evidence="3">Uncharacterized protein</fullName>
    </submittedName>
</protein>
<dbReference type="InterPro" id="IPR011990">
    <property type="entry name" value="TPR-like_helical_dom_sf"/>
</dbReference>
<gene>
    <name evidence="3" type="ORF">EVOR1521_LOCUS29907</name>
</gene>
<feature type="coiled-coil region" evidence="1">
    <location>
        <begin position="231"/>
        <end position="258"/>
    </location>
</feature>
<evidence type="ECO:0000256" key="2">
    <source>
        <dbReference type="SAM" id="MobiDB-lite"/>
    </source>
</evidence>
<dbReference type="Proteomes" id="UP001178507">
    <property type="component" value="Unassembled WGS sequence"/>
</dbReference>
<evidence type="ECO:0000313" key="4">
    <source>
        <dbReference type="Proteomes" id="UP001178507"/>
    </source>
</evidence>
<evidence type="ECO:0000313" key="3">
    <source>
        <dbReference type="EMBL" id="CAJ1408514.1"/>
    </source>
</evidence>
<keyword evidence="4" id="KW-1185">Reference proteome</keyword>
<dbReference type="SUPFAM" id="SSF48452">
    <property type="entry name" value="TPR-like"/>
    <property type="match status" value="1"/>
</dbReference>